<keyword evidence="2" id="KW-0812">Transmembrane</keyword>
<evidence type="ECO:0000313" key="3">
    <source>
        <dbReference type="EMBL" id="OBS25266.1"/>
    </source>
</evidence>
<gene>
    <name evidence="3" type="ORF">FPOA_05799</name>
</gene>
<feature type="region of interest" description="Disordered" evidence="1">
    <location>
        <begin position="177"/>
        <end position="202"/>
    </location>
</feature>
<comment type="caution">
    <text evidence="3">The sequence shown here is derived from an EMBL/GenBank/DDBJ whole genome shotgun (WGS) entry which is preliminary data.</text>
</comment>
<feature type="transmembrane region" description="Helical" evidence="2">
    <location>
        <begin position="142"/>
        <end position="167"/>
    </location>
</feature>
<evidence type="ECO:0000256" key="2">
    <source>
        <dbReference type="SAM" id="Phobius"/>
    </source>
</evidence>
<evidence type="ECO:0000256" key="1">
    <source>
        <dbReference type="SAM" id="MobiDB-lite"/>
    </source>
</evidence>
<name>A0A1B8AXZ9_FUSPO</name>
<proteinExistence type="predicted"/>
<sequence>MPCPNSVVTQFAGATTYKEPNSCENILKTTNITFTGSSPITPSSTSDWEDFDSEKSVSFNRGACPSGWTYNAVARVSQDSTVATTALCCASGYQLRSLSQEAHPPVLSSEQTTGSWETPQPGTSQILLARHEGNDTPFTDSYVIFLMVGLPIIFGAMFTCLFCMCFWNRRKMRKERKKAEETQLESLPPYPSSESPPAYSNQ</sequence>
<feature type="region of interest" description="Disordered" evidence="1">
    <location>
        <begin position="101"/>
        <end position="122"/>
    </location>
</feature>
<keyword evidence="2" id="KW-1133">Transmembrane helix</keyword>
<organism evidence="3 4">
    <name type="scientific">Fusarium poae</name>
    <dbReference type="NCBI Taxonomy" id="36050"/>
    <lineage>
        <taxon>Eukaryota</taxon>
        <taxon>Fungi</taxon>
        <taxon>Dikarya</taxon>
        <taxon>Ascomycota</taxon>
        <taxon>Pezizomycotina</taxon>
        <taxon>Sordariomycetes</taxon>
        <taxon>Hypocreomycetidae</taxon>
        <taxon>Hypocreales</taxon>
        <taxon>Nectriaceae</taxon>
        <taxon>Fusarium</taxon>
    </lineage>
</organism>
<dbReference type="Proteomes" id="UP000091967">
    <property type="component" value="Unassembled WGS sequence"/>
</dbReference>
<feature type="compositionally biased region" description="Polar residues" evidence="1">
    <location>
        <begin position="108"/>
        <end position="122"/>
    </location>
</feature>
<feature type="compositionally biased region" description="Low complexity" evidence="1">
    <location>
        <begin position="184"/>
        <end position="202"/>
    </location>
</feature>
<evidence type="ECO:0000313" key="4">
    <source>
        <dbReference type="Proteomes" id="UP000091967"/>
    </source>
</evidence>
<keyword evidence="4" id="KW-1185">Reference proteome</keyword>
<accession>A0A1B8AXZ9</accession>
<dbReference type="EMBL" id="LYXU01000002">
    <property type="protein sequence ID" value="OBS25266.1"/>
    <property type="molecule type" value="Genomic_DNA"/>
</dbReference>
<keyword evidence="2" id="KW-0472">Membrane</keyword>
<protein>
    <submittedName>
        <fullName evidence="3">Uncharacterized protein</fullName>
    </submittedName>
</protein>
<dbReference type="AlphaFoldDB" id="A0A1B8AXZ9"/>
<reference evidence="3 4" key="1">
    <citation type="submission" date="2016-06" db="EMBL/GenBank/DDBJ databases">
        <title>Living apart together: crosstalk between the core and supernumerary genomes in a fungal plant pathogen.</title>
        <authorList>
            <person name="Vanheule A."/>
            <person name="Audenaert K."/>
            <person name="Warris S."/>
            <person name="Van De Geest H."/>
            <person name="Schijlen E."/>
            <person name="Hofte M."/>
            <person name="De Saeger S."/>
            <person name="Haesaert G."/>
            <person name="Waalwijk C."/>
            <person name="Van Der Lee T."/>
        </authorList>
    </citation>
    <scope>NUCLEOTIDE SEQUENCE [LARGE SCALE GENOMIC DNA]</scope>
    <source>
        <strain evidence="3 4">2516</strain>
    </source>
</reference>